<sequence length="51" mass="5749">MGLAGENQSPRLSLENPQNTECFAVTVPIYYFVAAAAFPFYGEMNFNFSFF</sequence>
<accession>A0A1H6RTW1</accession>
<evidence type="ECO:0000256" key="1">
    <source>
        <dbReference type="SAM" id="Phobius"/>
    </source>
</evidence>
<evidence type="ECO:0000313" key="3">
    <source>
        <dbReference type="Proteomes" id="UP000199532"/>
    </source>
</evidence>
<evidence type="ECO:0000313" key="2">
    <source>
        <dbReference type="EMBL" id="SEI55977.1"/>
    </source>
</evidence>
<dbReference type="EMBL" id="FNXY01000002">
    <property type="protein sequence ID" value="SEI55977.1"/>
    <property type="molecule type" value="Genomic_DNA"/>
</dbReference>
<keyword evidence="1" id="KW-1133">Transmembrane helix</keyword>
<keyword evidence="1" id="KW-0812">Transmembrane</keyword>
<dbReference type="AlphaFoldDB" id="A0A1H6RTW1"/>
<name>A0A1H6RTW1_9BACT</name>
<proteinExistence type="predicted"/>
<dbReference type="Proteomes" id="UP000199532">
    <property type="component" value="Unassembled WGS sequence"/>
</dbReference>
<organism evidence="2 3">
    <name type="scientific">Dyadobacter koreensis</name>
    <dbReference type="NCBI Taxonomy" id="408657"/>
    <lineage>
        <taxon>Bacteria</taxon>
        <taxon>Pseudomonadati</taxon>
        <taxon>Bacteroidota</taxon>
        <taxon>Cytophagia</taxon>
        <taxon>Cytophagales</taxon>
        <taxon>Spirosomataceae</taxon>
        <taxon>Dyadobacter</taxon>
    </lineage>
</organism>
<keyword evidence="1" id="KW-0472">Membrane</keyword>
<reference evidence="2 3" key="1">
    <citation type="submission" date="2016-10" db="EMBL/GenBank/DDBJ databases">
        <authorList>
            <person name="de Groot N.N."/>
        </authorList>
    </citation>
    <scope>NUCLEOTIDE SEQUENCE [LARGE SCALE GENOMIC DNA]</scope>
    <source>
        <strain evidence="2 3">DSM 19938</strain>
    </source>
</reference>
<feature type="transmembrane region" description="Helical" evidence="1">
    <location>
        <begin position="21"/>
        <end position="41"/>
    </location>
</feature>
<protein>
    <submittedName>
        <fullName evidence="2">Uncharacterized protein</fullName>
    </submittedName>
</protein>
<gene>
    <name evidence="2" type="ORF">SAMN04487995_1356</name>
</gene>
<keyword evidence="3" id="KW-1185">Reference proteome</keyword>